<feature type="region of interest" description="Disordered" evidence="1">
    <location>
        <begin position="344"/>
        <end position="374"/>
    </location>
</feature>
<sequence length="436" mass="46894">MIGRAGNCTHFEGRGRTTGKKGRAPCLPGLPPPSPPPPPLSSSIIEPIHPHIHRRVLPPTRTPNARPAAASDLISSALRSPRREGEECLLSRSGPGAASPPLEQHKWLPVVRLGPAQARLPRQCSPTMTSKTIYPSTAQRSASSSPPRSPLPSRPPQRGSRRSQSGRATRGKSGRRRVSSPAVERRLGPGRCISSTPDPFDAVNQWKLTISPEWQAVHILLPLPTVLPLRPPFAHPCEKNPQPSASATHSSRGRCWCRHAGAGLTVRVRAMLLERSGGFPGGTSALYDLPSSSVVPPGYAYGGARGRRGPLCGVGREARAVVEGGAAGRGAAAEVTRAIFRERAERGRPALGAGSRSMSPRQPGLEHRSPFRRYREGLTNDEIMDAPLSGSRYPTRHIQRYAQPAGAGSAKRSWTEQRILTQQTSQLQAQRGMASY</sequence>
<feature type="compositionally biased region" description="Polar residues" evidence="1">
    <location>
        <begin position="124"/>
        <end position="134"/>
    </location>
</feature>
<dbReference type="InParanoid" id="A0A165CSQ9"/>
<name>A0A165CSQ9_9BASI</name>
<feature type="compositionally biased region" description="Basic residues" evidence="1">
    <location>
        <begin position="169"/>
        <end position="178"/>
    </location>
</feature>
<evidence type="ECO:0000313" key="2">
    <source>
        <dbReference type="EMBL" id="KZT51329.1"/>
    </source>
</evidence>
<feature type="region of interest" description="Disordered" evidence="1">
    <location>
        <begin position="1"/>
        <end position="103"/>
    </location>
</feature>
<organism evidence="2 3">
    <name type="scientific">Calocera cornea HHB12733</name>
    <dbReference type="NCBI Taxonomy" id="1353952"/>
    <lineage>
        <taxon>Eukaryota</taxon>
        <taxon>Fungi</taxon>
        <taxon>Dikarya</taxon>
        <taxon>Basidiomycota</taxon>
        <taxon>Agaricomycotina</taxon>
        <taxon>Dacrymycetes</taxon>
        <taxon>Dacrymycetales</taxon>
        <taxon>Dacrymycetaceae</taxon>
        <taxon>Calocera</taxon>
    </lineage>
</organism>
<feature type="compositionally biased region" description="Pro residues" evidence="1">
    <location>
        <begin position="28"/>
        <end position="40"/>
    </location>
</feature>
<evidence type="ECO:0000313" key="3">
    <source>
        <dbReference type="Proteomes" id="UP000076842"/>
    </source>
</evidence>
<feature type="compositionally biased region" description="Low complexity" evidence="1">
    <location>
        <begin position="156"/>
        <end position="168"/>
    </location>
</feature>
<feature type="compositionally biased region" description="Low complexity" evidence="1">
    <location>
        <begin position="135"/>
        <end position="146"/>
    </location>
</feature>
<feature type="compositionally biased region" description="Basic and acidic residues" evidence="1">
    <location>
        <begin position="364"/>
        <end position="374"/>
    </location>
</feature>
<gene>
    <name evidence="2" type="ORF">CALCODRAFT_144436</name>
</gene>
<feature type="region of interest" description="Disordered" evidence="1">
    <location>
        <begin position="118"/>
        <end position="198"/>
    </location>
</feature>
<accession>A0A165CSQ9</accession>
<dbReference type="Proteomes" id="UP000076842">
    <property type="component" value="Unassembled WGS sequence"/>
</dbReference>
<evidence type="ECO:0000256" key="1">
    <source>
        <dbReference type="SAM" id="MobiDB-lite"/>
    </source>
</evidence>
<protein>
    <submittedName>
        <fullName evidence="2">Uncharacterized protein</fullName>
    </submittedName>
</protein>
<feature type="compositionally biased region" description="Low complexity" evidence="1">
    <location>
        <begin position="58"/>
        <end position="70"/>
    </location>
</feature>
<keyword evidence="3" id="KW-1185">Reference proteome</keyword>
<reference evidence="2 3" key="1">
    <citation type="journal article" date="2016" name="Mol. Biol. Evol.">
        <title>Comparative Genomics of Early-Diverging Mushroom-Forming Fungi Provides Insights into the Origins of Lignocellulose Decay Capabilities.</title>
        <authorList>
            <person name="Nagy L.G."/>
            <person name="Riley R."/>
            <person name="Tritt A."/>
            <person name="Adam C."/>
            <person name="Daum C."/>
            <person name="Floudas D."/>
            <person name="Sun H."/>
            <person name="Yadav J.S."/>
            <person name="Pangilinan J."/>
            <person name="Larsson K.H."/>
            <person name="Matsuura K."/>
            <person name="Barry K."/>
            <person name="Labutti K."/>
            <person name="Kuo R."/>
            <person name="Ohm R.A."/>
            <person name="Bhattacharya S.S."/>
            <person name="Shirouzu T."/>
            <person name="Yoshinaga Y."/>
            <person name="Martin F.M."/>
            <person name="Grigoriev I.V."/>
            <person name="Hibbett D.S."/>
        </authorList>
    </citation>
    <scope>NUCLEOTIDE SEQUENCE [LARGE SCALE GENOMIC DNA]</scope>
    <source>
        <strain evidence="2 3">HHB12733</strain>
    </source>
</reference>
<dbReference type="EMBL" id="KV424113">
    <property type="protein sequence ID" value="KZT51329.1"/>
    <property type="molecule type" value="Genomic_DNA"/>
</dbReference>
<proteinExistence type="predicted"/>
<dbReference type="AlphaFoldDB" id="A0A165CSQ9"/>